<gene>
    <name evidence="1" type="ORF">EF810_05515</name>
</gene>
<sequence>MKLMKVSILVLLFLLSLLSMQDIILMVGFSMYPTVGPLAIGLCRDETIKEGDIIAFRYMNHSITHRVISIQGNTIVTKGDHNDFYEVIDRKDVKCKVVWYLSLIPPESVEKLYKKMGGK</sequence>
<protein>
    <recommendedName>
        <fullName evidence="3">Signal peptidase I</fullName>
    </recommendedName>
</protein>
<dbReference type="InterPro" id="IPR036286">
    <property type="entry name" value="LexA/Signal_pep-like_sf"/>
</dbReference>
<comment type="caution">
    <text evidence="1">The sequence shown here is derived from an EMBL/GenBank/DDBJ whole genome shotgun (WGS) entry which is preliminary data.</text>
</comment>
<dbReference type="Proteomes" id="UP000316217">
    <property type="component" value="Unassembled WGS sequence"/>
</dbReference>
<accession>A0A520KJ58</accession>
<dbReference type="AlphaFoldDB" id="A0A520KJ58"/>
<proteinExistence type="predicted"/>
<evidence type="ECO:0000313" key="2">
    <source>
        <dbReference type="Proteomes" id="UP000316217"/>
    </source>
</evidence>
<dbReference type="SUPFAM" id="SSF51306">
    <property type="entry name" value="LexA/Signal peptidase"/>
    <property type="match status" value="1"/>
</dbReference>
<dbReference type="RefSeq" id="WP_125671751.1">
    <property type="nucleotide sequence ID" value="NZ_RCOS01000110.1"/>
</dbReference>
<name>A0A520KJ58_9CREN</name>
<evidence type="ECO:0008006" key="3">
    <source>
        <dbReference type="Google" id="ProtNLM"/>
    </source>
</evidence>
<reference evidence="1 2" key="1">
    <citation type="journal article" date="2019" name="Nat. Microbiol.">
        <title>Wide diversity of methane and short-chain alkane metabolisms in uncultured archaea.</title>
        <authorList>
            <person name="Borrel G."/>
            <person name="Adam P.S."/>
            <person name="McKay L.J."/>
            <person name="Chen L.X."/>
            <person name="Sierra-Garcia I.N."/>
            <person name="Sieber C.M."/>
            <person name="Letourneur Q."/>
            <person name="Ghozlane A."/>
            <person name="Andersen G.L."/>
            <person name="Li W.J."/>
            <person name="Hallam S.J."/>
            <person name="Muyzer G."/>
            <person name="de Oliveira V.M."/>
            <person name="Inskeep W.P."/>
            <person name="Banfield J.F."/>
            <person name="Gribaldo S."/>
        </authorList>
    </citation>
    <scope>NUCLEOTIDE SEQUENCE [LARGE SCALE GENOMIC DNA]</scope>
    <source>
        <strain evidence="1">NM4</strain>
    </source>
</reference>
<dbReference type="EMBL" id="RXII01000084">
    <property type="protein sequence ID" value="RZN60752.1"/>
    <property type="molecule type" value="Genomic_DNA"/>
</dbReference>
<organism evidence="1 2">
    <name type="scientific">Candidatus Methanodesulfokora washburnensis</name>
    <dbReference type="NCBI Taxonomy" id="2478471"/>
    <lineage>
        <taxon>Archaea</taxon>
        <taxon>Thermoproteota</taxon>
        <taxon>Candidatus Korarchaeia</taxon>
        <taxon>Candidatus Korarchaeia incertae sedis</taxon>
        <taxon>Candidatus Methanodesulfokora</taxon>
    </lineage>
</organism>
<evidence type="ECO:0000313" key="1">
    <source>
        <dbReference type="EMBL" id="RZN60752.1"/>
    </source>
</evidence>